<proteinExistence type="predicted"/>
<sequence>MLTLFLDTSAAAVGIALTRDGNLLAESLVGGGGRLQNSRLLPELERLLTLCGLRPVDIGLFACSTGPGSFTGIRTAVATVQGLALATGAPCIGISSLAHLAMNLPHAALPVCPLLDARKNEVYAGLYRCTELPEPLREDRAVAPELLLDSLEGPTLFLGDGACRYRDLIVTRRGERALFAPDCHHLPRPAAGALLAETMFLKQGGTAPELLLPSYLRLSEAELSRQQKI</sequence>
<reference evidence="2 3" key="1">
    <citation type="submission" date="2022-03" db="EMBL/GenBank/DDBJ databases">
        <authorList>
            <person name="Koch H."/>
        </authorList>
    </citation>
    <scope>NUCLEOTIDE SEQUENCE [LARGE SCALE GENOMIC DNA]</scope>
    <source>
        <strain evidence="2 3">G1</strain>
    </source>
</reference>
<dbReference type="InterPro" id="IPR000905">
    <property type="entry name" value="Gcp-like_dom"/>
</dbReference>
<evidence type="ECO:0000313" key="2">
    <source>
        <dbReference type="EMBL" id="CAH2030818.1"/>
    </source>
</evidence>
<feature type="domain" description="Gcp-like" evidence="1">
    <location>
        <begin position="38"/>
        <end position="128"/>
    </location>
</feature>
<dbReference type="RefSeq" id="WP_305731691.1">
    <property type="nucleotide sequence ID" value="NZ_OW150024.1"/>
</dbReference>
<dbReference type="Proteomes" id="UP001295463">
    <property type="component" value="Chromosome"/>
</dbReference>
<keyword evidence="2" id="KW-0378">Hydrolase</keyword>
<name>A0ABM9D7V7_9BACT</name>
<dbReference type="InterPro" id="IPR022496">
    <property type="entry name" value="T6A_TsaB"/>
</dbReference>
<dbReference type="CDD" id="cd24032">
    <property type="entry name" value="ASKHA_NBD_TsaB"/>
    <property type="match status" value="1"/>
</dbReference>
<keyword evidence="2" id="KW-0645">Protease</keyword>
<dbReference type="NCBIfam" id="TIGR03725">
    <property type="entry name" value="T6A_YeaZ"/>
    <property type="match status" value="1"/>
</dbReference>
<accession>A0ABM9D7V7</accession>
<dbReference type="GO" id="GO:0006508">
    <property type="term" value="P:proteolysis"/>
    <property type="evidence" value="ECO:0007669"/>
    <property type="project" value="UniProtKB-KW"/>
</dbReference>
<dbReference type="SUPFAM" id="SSF53067">
    <property type="entry name" value="Actin-like ATPase domain"/>
    <property type="match status" value="2"/>
</dbReference>
<organism evidence="2 3">
    <name type="scientific">Trichlorobacter ammonificans</name>
    <dbReference type="NCBI Taxonomy" id="2916410"/>
    <lineage>
        <taxon>Bacteria</taxon>
        <taxon>Pseudomonadati</taxon>
        <taxon>Thermodesulfobacteriota</taxon>
        <taxon>Desulfuromonadia</taxon>
        <taxon>Geobacterales</taxon>
        <taxon>Geobacteraceae</taxon>
        <taxon>Trichlorobacter</taxon>
    </lineage>
</organism>
<dbReference type="EMBL" id="OW150024">
    <property type="protein sequence ID" value="CAH2030818.1"/>
    <property type="molecule type" value="Genomic_DNA"/>
</dbReference>
<keyword evidence="3" id="KW-1185">Reference proteome</keyword>
<evidence type="ECO:0000259" key="1">
    <source>
        <dbReference type="Pfam" id="PF00814"/>
    </source>
</evidence>
<dbReference type="PANTHER" id="PTHR11735:SF11">
    <property type="entry name" value="TRNA THREONYLCARBAMOYLADENOSINE BIOSYNTHESIS PROTEIN TSAB"/>
    <property type="match status" value="1"/>
</dbReference>
<dbReference type="PANTHER" id="PTHR11735">
    <property type="entry name" value="TRNA N6-ADENOSINE THREONYLCARBAMOYLTRANSFERASE"/>
    <property type="match status" value="1"/>
</dbReference>
<dbReference type="GO" id="GO:0008233">
    <property type="term" value="F:peptidase activity"/>
    <property type="evidence" value="ECO:0007669"/>
    <property type="project" value="UniProtKB-KW"/>
</dbReference>
<dbReference type="Pfam" id="PF00814">
    <property type="entry name" value="TsaD"/>
    <property type="match status" value="1"/>
</dbReference>
<protein>
    <submittedName>
        <fullName evidence="2">Inactive homolog of metal-dependent proteases, molecular chaperone</fullName>
    </submittedName>
</protein>
<dbReference type="InterPro" id="IPR043129">
    <property type="entry name" value="ATPase_NBD"/>
</dbReference>
<evidence type="ECO:0000313" key="3">
    <source>
        <dbReference type="Proteomes" id="UP001295463"/>
    </source>
</evidence>
<dbReference type="Gene3D" id="3.30.420.40">
    <property type="match status" value="2"/>
</dbReference>
<gene>
    <name evidence="2" type="ORF">GEAMG1_1004</name>
</gene>